<organism evidence="8 9">
    <name type="scientific">Actinokineospora diospyrosa</name>
    <dbReference type="NCBI Taxonomy" id="103728"/>
    <lineage>
        <taxon>Bacteria</taxon>
        <taxon>Bacillati</taxon>
        <taxon>Actinomycetota</taxon>
        <taxon>Actinomycetes</taxon>
        <taxon>Pseudonocardiales</taxon>
        <taxon>Pseudonocardiaceae</taxon>
        <taxon>Actinokineospora</taxon>
    </lineage>
</organism>
<proteinExistence type="inferred from homology"/>
<evidence type="ECO:0000256" key="6">
    <source>
        <dbReference type="ARBA" id="ARBA00023033"/>
    </source>
</evidence>
<dbReference type="PROSITE" id="PS00086">
    <property type="entry name" value="CYTOCHROME_P450"/>
    <property type="match status" value="1"/>
</dbReference>
<dbReference type="RefSeq" id="WP_253887943.1">
    <property type="nucleotide sequence ID" value="NZ_BAAAVB010000013.1"/>
</dbReference>
<dbReference type="InterPro" id="IPR036396">
    <property type="entry name" value="Cyt_P450_sf"/>
</dbReference>
<evidence type="ECO:0000256" key="4">
    <source>
        <dbReference type="ARBA" id="ARBA00023002"/>
    </source>
</evidence>
<evidence type="ECO:0000256" key="2">
    <source>
        <dbReference type="ARBA" id="ARBA00022617"/>
    </source>
</evidence>
<evidence type="ECO:0000256" key="1">
    <source>
        <dbReference type="ARBA" id="ARBA00010617"/>
    </source>
</evidence>
<dbReference type="PANTHER" id="PTHR24291">
    <property type="entry name" value="CYTOCHROME P450 FAMILY 4"/>
    <property type="match status" value="1"/>
</dbReference>
<evidence type="ECO:0000256" key="5">
    <source>
        <dbReference type="ARBA" id="ARBA00023004"/>
    </source>
</evidence>
<sequence length="452" mass="50026">MTDDGCAPRTPPGPPRRATLGLLRKLTGDRLGLMSAAASTYGDAVRMAIGPKKLYFFNHPDHAKHVLADNSANYHKGIGYIQARRALGDGLLTSEGELWRKQRRTIQPVFQHKRIAAQAGVVAEEVAKLVGRVRAHEGGDPVDVLHELTGFTLGVLGRTLLDADLGAFDSIGHSFEAVQDQAMFEMETMSMVPTWLPLANQVRFRRAKRDLAGIVDRLVAGRLADPRPDGDDVLTRLIDSTSREADPGVAAQRMRDELVTLLLAGHETTASTLGWALRLLDDAPEVRLRLHEEAVRVLGDRAPVYEDLHELKYTNMVLQEVMRLYPPVWILPRQAQADDEVGGYHVPAGSDVLICPYTLHRHPGFWDEPARFDPERFADDQLGGRPRYAYIPFGAGPRFCVGSHLGMLEATFVLAMFARELRLEIVPGYEVVAEPMLSLRIRGGLPVRVHSA</sequence>
<dbReference type="EMBL" id="JAMTCO010000008">
    <property type="protein sequence ID" value="MCP2270981.1"/>
    <property type="molecule type" value="Genomic_DNA"/>
</dbReference>
<dbReference type="InterPro" id="IPR001128">
    <property type="entry name" value="Cyt_P450"/>
</dbReference>
<dbReference type="PRINTS" id="PR00385">
    <property type="entry name" value="P450"/>
</dbReference>
<dbReference type="SUPFAM" id="SSF48264">
    <property type="entry name" value="Cytochrome P450"/>
    <property type="match status" value="1"/>
</dbReference>
<reference evidence="8 9" key="1">
    <citation type="submission" date="2022-06" db="EMBL/GenBank/DDBJ databases">
        <title>Genomic Encyclopedia of Archaeal and Bacterial Type Strains, Phase II (KMG-II): from individual species to whole genera.</title>
        <authorList>
            <person name="Goeker M."/>
        </authorList>
    </citation>
    <scope>NUCLEOTIDE SEQUENCE [LARGE SCALE GENOMIC DNA]</scope>
    <source>
        <strain evidence="8 9">DSM 44255</strain>
    </source>
</reference>
<evidence type="ECO:0000256" key="3">
    <source>
        <dbReference type="ARBA" id="ARBA00022723"/>
    </source>
</evidence>
<name>A0ABT1IEK2_9PSEU</name>
<dbReference type="Proteomes" id="UP001205185">
    <property type="component" value="Unassembled WGS sequence"/>
</dbReference>
<keyword evidence="6 7" id="KW-0503">Monooxygenase</keyword>
<comment type="caution">
    <text evidence="8">The sequence shown here is derived from an EMBL/GenBank/DDBJ whole genome shotgun (WGS) entry which is preliminary data.</text>
</comment>
<dbReference type="PANTHER" id="PTHR24291:SF50">
    <property type="entry name" value="BIFUNCTIONAL ALBAFLAVENONE MONOOXYGENASE_TERPENE SYNTHASE"/>
    <property type="match status" value="1"/>
</dbReference>
<dbReference type="InterPro" id="IPR002401">
    <property type="entry name" value="Cyt_P450_E_grp-I"/>
</dbReference>
<dbReference type="InterPro" id="IPR050196">
    <property type="entry name" value="Cytochrome_P450_Monoox"/>
</dbReference>
<accession>A0ABT1IEK2</accession>
<keyword evidence="9" id="KW-1185">Reference proteome</keyword>
<keyword evidence="2 7" id="KW-0349">Heme</keyword>
<dbReference type="InterPro" id="IPR017972">
    <property type="entry name" value="Cyt_P450_CS"/>
</dbReference>
<keyword evidence="4 7" id="KW-0560">Oxidoreductase</keyword>
<keyword evidence="3 7" id="KW-0479">Metal-binding</keyword>
<dbReference type="CDD" id="cd20620">
    <property type="entry name" value="CYP132-like"/>
    <property type="match status" value="1"/>
</dbReference>
<keyword evidence="5 7" id="KW-0408">Iron</keyword>
<gene>
    <name evidence="8" type="ORF">LV75_003493</name>
</gene>
<evidence type="ECO:0000313" key="9">
    <source>
        <dbReference type="Proteomes" id="UP001205185"/>
    </source>
</evidence>
<evidence type="ECO:0000313" key="8">
    <source>
        <dbReference type="EMBL" id="MCP2270981.1"/>
    </source>
</evidence>
<protein>
    <submittedName>
        <fullName evidence="8">Cytochrome P450</fullName>
    </submittedName>
</protein>
<evidence type="ECO:0000256" key="7">
    <source>
        <dbReference type="RuleBase" id="RU000461"/>
    </source>
</evidence>
<dbReference type="Gene3D" id="1.10.630.10">
    <property type="entry name" value="Cytochrome P450"/>
    <property type="match status" value="1"/>
</dbReference>
<dbReference type="PRINTS" id="PR00463">
    <property type="entry name" value="EP450I"/>
</dbReference>
<comment type="similarity">
    <text evidence="1 7">Belongs to the cytochrome P450 family.</text>
</comment>
<dbReference type="Pfam" id="PF00067">
    <property type="entry name" value="p450"/>
    <property type="match status" value="1"/>
</dbReference>